<dbReference type="InterPro" id="IPR029063">
    <property type="entry name" value="SAM-dependent_MTases_sf"/>
</dbReference>
<evidence type="ECO:0000313" key="2">
    <source>
        <dbReference type="EMBL" id="ABG65063.1"/>
    </source>
</evidence>
<dbReference type="eggNOG" id="COG0438">
    <property type="taxonomic scope" value="Bacteria"/>
</dbReference>
<name>Q11C12_CHESB</name>
<dbReference type="KEGG" id="mes:Meso_3695"/>
<dbReference type="Pfam" id="PF13692">
    <property type="entry name" value="Glyco_trans_1_4"/>
    <property type="match status" value="1"/>
</dbReference>
<dbReference type="STRING" id="266779.Meso_3695"/>
<keyword evidence="2" id="KW-0808">Transferase</keyword>
<dbReference type="Gene3D" id="3.40.50.150">
    <property type="entry name" value="Vaccinia Virus protein VP39"/>
    <property type="match status" value="1"/>
</dbReference>
<dbReference type="HOGENOM" id="CLU_009265_0_0_5"/>
<proteinExistence type="predicted"/>
<protein>
    <submittedName>
        <fullName evidence="2">Methyltransferase type 12</fullName>
    </submittedName>
</protein>
<dbReference type="CDD" id="cd02440">
    <property type="entry name" value="AdoMet_MTases"/>
    <property type="match status" value="1"/>
</dbReference>
<dbReference type="InterPro" id="IPR041698">
    <property type="entry name" value="Methyltransf_25"/>
</dbReference>
<accession>Q11C12</accession>
<evidence type="ECO:0000259" key="1">
    <source>
        <dbReference type="Pfam" id="PF13649"/>
    </source>
</evidence>
<dbReference type="AlphaFoldDB" id="Q11C12"/>
<dbReference type="Pfam" id="PF13649">
    <property type="entry name" value="Methyltransf_25"/>
    <property type="match status" value="1"/>
</dbReference>
<gene>
    <name evidence="2" type="ordered locus">Meso_3695</name>
</gene>
<dbReference type="GO" id="GO:0032259">
    <property type="term" value="P:methylation"/>
    <property type="evidence" value="ECO:0007669"/>
    <property type="project" value="UniProtKB-KW"/>
</dbReference>
<feature type="domain" description="Methyltransferase" evidence="1">
    <location>
        <begin position="55"/>
        <end position="133"/>
    </location>
</feature>
<dbReference type="CAZy" id="GT4">
    <property type="family name" value="Glycosyltransferase Family 4"/>
</dbReference>
<dbReference type="OrthoDB" id="9769600at2"/>
<organism evidence="2">
    <name type="scientific">Chelativorans sp. (strain BNC1)</name>
    <dbReference type="NCBI Taxonomy" id="266779"/>
    <lineage>
        <taxon>Bacteria</taxon>
        <taxon>Pseudomonadati</taxon>
        <taxon>Pseudomonadota</taxon>
        <taxon>Alphaproteobacteria</taxon>
        <taxon>Hyphomicrobiales</taxon>
        <taxon>Phyllobacteriaceae</taxon>
        <taxon>Chelativorans</taxon>
    </lineage>
</organism>
<dbReference type="SUPFAM" id="SSF53335">
    <property type="entry name" value="S-adenosyl-L-methionine-dependent methyltransferases"/>
    <property type="match status" value="1"/>
</dbReference>
<dbReference type="EMBL" id="CP000390">
    <property type="protein sequence ID" value="ABG65063.1"/>
    <property type="molecule type" value="Genomic_DNA"/>
</dbReference>
<sequence>MADIEVNSRQYWDKRFRSDWDAKMGRQQSRYFAQLAIEHLPSWLAQEIREQKLTICDWGCAEGDGTDILAGQFGRELVTGVDFSSEAIERAQAEYPHLTFSVEDWIENDSPEGVYDIVFSSNTLEHFREPHVPLLHLMSAARKCVALLLPYRELDRHHEHFYTFLASNIAFAPSRDYVLAHSVVIDSKARRPVHWPGLQVLLLYTRPEFAAQTNLSLSDIELGDEKLLESRERTLQLERMVEEGERSKVAQLRRIDEQEAELAHHRQSIVLLERALAAQARTCSNQVEQLNAVLNSTSWRVTAPLRALSLTSGAFRASYALPMAKSIYRKLPVSIRRRLYPFSLRVRSISWMSEAPLSGTSRKWIDFLRGEKKIAIIPCGFEFDELVNQRPINAAKYLASQGFKVLFVAWQWGRGERLEKSNTEVWEGVFQVSLYDFVDNVSFFPEGMETGYFVVTMPAAVFTEATLVLRSKGASIIYDIMDDWEEFAKVGQAVWYDRKIEDNLVLQADLVSAVAPCLAAKFSSIRNDITVIGNGYDPRLIGESCRRISAPADGTPVIGYFGHLTDSWFDWTQLLKVAESNQDLRFEIIGYGEPQWATEAAARLKNVNLIGKVPPSRLHEFVRRWSAGVIPFIEGRLSEAVDPIKLYEYLYFGLPVVATGIRHAARYPMTHVADRGDLGPAIRRALGTPWSEEAVESFLQDTTWTARFDALFATTSDATIRKLYAA</sequence>
<dbReference type="SUPFAM" id="SSF53756">
    <property type="entry name" value="UDP-Glycosyltransferase/glycogen phosphorylase"/>
    <property type="match status" value="1"/>
</dbReference>
<keyword evidence="2" id="KW-0489">Methyltransferase</keyword>
<reference evidence="2" key="1">
    <citation type="submission" date="2006-06" db="EMBL/GenBank/DDBJ databases">
        <title>Complete sequence of chromosome of Chelativorans sp. BNC1.</title>
        <authorList>
            <consortium name="US DOE Joint Genome Institute"/>
            <person name="Copeland A."/>
            <person name="Lucas S."/>
            <person name="Lapidus A."/>
            <person name="Barry K."/>
            <person name="Detter J.C."/>
            <person name="Glavina del Rio T."/>
            <person name="Hammon N."/>
            <person name="Israni S."/>
            <person name="Dalin E."/>
            <person name="Tice H."/>
            <person name="Pitluck S."/>
            <person name="Chertkov O."/>
            <person name="Brettin T."/>
            <person name="Bruce D."/>
            <person name="Han C."/>
            <person name="Tapia R."/>
            <person name="Gilna P."/>
            <person name="Schmutz J."/>
            <person name="Larimer F."/>
            <person name="Land M."/>
            <person name="Hauser L."/>
            <person name="Kyrpides N."/>
            <person name="Mikhailova N."/>
            <person name="Richardson P."/>
        </authorList>
    </citation>
    <scope>NUCLEOTIDE SEQUENCE</scope>
    <source>
        <strain evidence="2">BNC1</strain>
    </source>
</reference>
<dbReference type="GO" id="GO:0008168">
    <property type="term" value="F:methyltransferase activity"/>
    <property type="evidence" value="ECO:0007669"/>
    <property type="project" value="UniProtKB-KW"/>
</dbReference>
<dbReference type="Gene3D" id="3.40.50.2000">
    <property type="entry name" value="Glycogen Phosphorylase B"/>
    <property type="match status" value="1"/>
</dbReference>
<dbReference type="eggNOG" id="COG4106">
    <property type="taxonomic scope" value="Bacteria"/>
</dbReference>